<feature type="repeat" description="ANK" evidence="3">
    <location>
        <begin position="867"/>
        <end position="899"/>
    </location>
</feature>
<evidence type="ECO:0000256" key="4">
    <source>
        <dbReference type="SAM" id="MobiDB-lite"/>
    </source>
</evidence>
<evidence type="ECO:0000313" key="6">
    <source>
        <dbReference type="Proteomes" id="UP001281614"/>
    </source>
</evidence>
<dbReference type="InterPro" id="IPR036770">
    <property type="entry name" value="Ankyrin_rpt-contain_sf"/>
</dbReference>
<sequence length="1131" mass="128717">MHWLASITQLAASILMTFLRAVVRRYVSQPSRGETGDPGFEIEWFITSLNNLDTASWLPTNRSDKALLTKFKDGVSRIGNKLIPNKLGILISLVNHMAATRMLKNMFDIFTRKYQQRNGESRSSQKQVVFWRILTENRGSFSWGKAIRQLSVADSRDLICFDGKRQSSEAREQNSRNQSPYFEVKNFKTNEGILELRRSLGELGNWKGPAYAEALSLSRAIEAVIDTFAPYLRDIGDVKDCHWTVEALGSYGGPDPIKFHIDKTPEGWQARTDELDSALSLWLYSVDDTKKDTPSSRFPSRHGNWARDRKSRHRCVQILGSYSKDLIRDLNWWMPNGLEGILEAQTINTKNNENSQNDTRPINEVHFNRIGRSGLRHLSTNDATKFHGSMWTNEDHSHSESQSQSIRLKWKDVKFGYPRQTEEVEGGSLLIVECQDSLANLYAKNLLSSFMWAFASHLKPFTVGRRLKATIESPTTERLPKSFALRSDELSHLVRRITSSTPWTEREIYLCILPSLSSQNNLPGAHAIVERALETVARDERDQNWLWVWEAYNWLFETSFEHFDPAHPAYLEAVAITLWFKEKVGQFSVQELLSEHDNQYVSDELRGVRKKFEAFSDRLDPRFSATTNRLWDLISLSASISPFLLIPDVEGHDTIWDDLEDLRFGSLSLKSPEYCSFVRPEDRRDVFWDTQLHRLMSSDMKKRKSFFPNELCSRKEFWQTFKNFNGGELVKGSSSFEEIVESLKEMIRRAFDAEMNPISVSDARKNEELLLEQARRLLERGVDPNILDMKHWTALHHACEFVLPKQLTWRQQRLAPRPAPCQDPTSDGVIRESSDEQNMEEFYVKMAIDKVEELLKKKANINAQSLDGKTPLHCAVRSGCKELVIHLLNRDADRTLADVHGHTPFHLAAIGNNTGMLLSLRLKADDFTNGPRDVAGRTALHLAAIAGSIDAMDTLLDLVGVRDGASDNKRRTPLHLASLFGKDEAVKILLARGEFNLSAKDDEGRAPIHLGALSNATDAVKLLMEHEGKFHEPQHNPAWFTDLVSFSKDSNQQTPFHLAAKGGNINVLVVMVQEIKRMNVPGDVFRRALLQQDINGETALMVAMGERKIQPANHFLALETDGPNGLQEDLL</sequence>
<gene>
    <name evidence="5" type="ORF">CKAH01_18545</name>
</gene>
<keyword evidence="6" id="KW-1185">Reference proteome</keyword>
<dbReference type="PANTHER" id="PTHR24198">
    <property type="entry name" value="ANKYRIN REPEAT AND PROTEIN KINASE DOMAIN-CONTAINING PROTEIN"/>
    <property type="match status" value="1"/>
</dbReference>
<dbReference type="InterPro" id="IPR002110">
    <property type="entry name" value="Ankyrin_rpt"/>
</dbReference>
<dbReference type="SMART" id="SM00248">
    <property type="entry name" value="ANK"/>
    <property type="match status" value="8"/>
</dbReference>
<keyword evidence="2 3" id="KW-0040">ANK repeat</keyword>
<evidence type="ECO:0000256" key="1">
    <source>
        <dbReference type="ARBA" id="ARBA00022737"/>
    </source>
</evidence>
<organism evidence="5 6">
    <name type="scientific">Colletotrichum kahawae</name>
    <name type="common">Coffee berry disease fungus</name>
    <dbReference type="NCBI Taxonomy" id="34407"/>
    <lineage>
        <taxon>Eukaryota</taxon>
        <taxon>Fungi</taxon>
        <taxon>Dikarya</taxon>
        <taxon>Ascomycota</taxon>
        <taxon>Pezizomycotina</taxon>
        <taxon>Sordariomycetes</taxon>
        <taxon>Hypocreomycetidae</taxon>
        <taxon>Glomerellales</taxon>
        <taxon>Glomerellaceae</taxon>
        <taxon>Colletotrichum</taxon>
        <taxon>Colletotrichum gloeosporioides species complex</taxon>
    </lineage>
</organism>
<evidence type="ECO:0000256" key="2">
    <source>
        <dbReference type="ARBA" id="ARBA00023043"/>
    </source>
</evidence>
<dbReference type="PROSITE" id="PS50297">
    <property type="entry name" value="ANK_REP_REGION"/>
    <property type="match status" value="3"/>
</dbReference>
<feature type="repeat" description="ANK" evidence="3">
    <location>
        <begin position="969"/>
        <end position="993"/>
    </location>
</feature>
<dbReference type="Pfam" id="PF12796">
    <property type="entry name" value="Ank_2"/>
    <property type="match status" value="2"/>
</dbReference>
<name>A0AAD9Y777_COLKA</name>
<proteinExistence type="predicted"/>
<feature type="region of interest" description="Disordered" evidence="4">
    <location>
        <begin position="815"/>
        <end position="834"/>
    </location>
</feature>
<dbReference type="PROSITE" id="PS50088">
    <property type="entry name" value="ANK_REPEAT"/>
    <property type="match status" value="3"/>
</dbReference>
<evidence type="ECO:0000313" key="5">
    <source>
        <dbReference type="EMBL" id="KAK2741063.1"/>
    </source>
</evidence>
<keyword evidence="1" id="KW-0677">Repeat</keyword>
<dbReference type="Proteomes" id="UP001281614">
    <property type="component" value="Unassembled WGS sequence"/>
</dbReference>
<dbReference type="AlphaFoldDB" id="A0AAD9Y777"/>
<dbReference type="EMBL" id="VYYT01000342">
    <property type="protein sequence ID" value="KAK2741063.1"/>
    <property type="molecule type" value="Genomic_DNA"/>
</dbReference>
<evidence type="ECO:0008006" key="7">
    <source>
        <dbReference type="Google" id="ProtNLM"/>
    </source>
</evidence>
<feature type="repeat" description="ANK" evidence="3">
    <location>
        <begin position="935"/>
        <end position="957"/>
    </location>
</feature>
<evidence type="ECO:0000256" key="3">
    <source>
        <dbReference type="PROSITE-ProRule" id="PRU00023"/>
    </source>
</evidence>
<dbReference type="Gene3D" id="1.25.40.20">
    <property type="entry name" value="Ankyrin repeat-containing domain"/>
    <property type="match status" value="3"/>
</dbReference>
<accession>A0AAD9Y777</accession>
<dbReference type="SUPFAM" id="SSF48403">
    <property type="entry name" value="Ankyrin repeat"/>
    <property type="match status" value="1"/>
</dbReference>
<comment type="caution">
    <text evidence="5">The sequence shown here is derived from an EMBL/GenBank/DDBJ whole genome shotgun (WGS) entry which is preliminary data.</text>
</comment>
<protein>
    <recommendedName>
        <fullName evidence="7">Ankyrin repeat protein</fullName>
    </recommendedName>
</protein>
<reference evidence="5" key="1">
    <citation type="submission" date="2023-02" db="EMBL/GenBank/DDBJ databases">
        <title>Colletotrichum kahawae CIFC_Que2 genome sequencing and assembly.</title>
        <authorList>
            <person name="Baroncelli R."/>
        </authorList>
    </citation>
    <scope>NUCLEOTIDE SEQUENCE</scope>
    <source>
        <strain evidence="5">CIFC_Que2</strain>
    </source>
</reference>
<dbReference type="PANTHER" id="PTHR24198:SF165">
    <property type="entry name" value="ANKYRIN REPEAT-CONTAINING PROTEIN-RELATED"/>
    <property type="match status" value="1"/>
</dbReference>